<dbReference type="SMART" id="SM00064">
    <property type="entry name" value="FYVE"/>
    <property type="match status" value="1"/>
</dbReference>
<evidence type="ECO:0000256" key="4">
    <source>
        <dbReference type="PROSITE-ProRule" id="PRU00091"/>
    </source>
</evidence>
<dbReference type="InterPro" id="IPR011011">
    <property type="entry name" value="Znf_FYVE_PHD"/>
</dbReference>
<dbReference type="PROSITE" id="PS00518">
    <property type="entry name" value="ZF_RING_1"/>
    <property type="match status" value="1"/>
</dbReference>
<dbReference type="AlphaFoldDB" id="A0A024TEI7"/>
<dbReference type="EMBL" id="KI914000">
    <property type="protein sequence ID" value="ETV92399.1"/>
    <property type="molecule type" value="Genomic_DNA"/>
</dbReference>
<dbReference type="RefSeq" id="XP_008878950.1">
    <property type="nucleotide sequence ID" value="XM_008880728.1"/>
</dbReference>
<protein>
    <recommendedName>
        <fullName evidence="5">FYVE-type domain-containing protein</fullName>
    </recommendedName>
</protein>
<dbReference type="InterPro" id="IPR017455">
    <property type="entry name" value="Znf_FYVE-rel"/>
</dbReference>
<proteinExistence type="predicted"/>
<dbReference type="Pfam" id="PF01363">
    <property type="entry name" value="FYVE"/>
    <property type="match status" value="1"/>
</dbReference>
<dbReference type="Gene3D" id="3.30.40.10">
    <property type="entry name" value="Zinc/RING finger domain, C3HC4 (zinc finger)"/>
    <property type="match status" value="1"/>
</dbReference>
<sequence>MARLRTHPRANKLIRPTTVHAFVLHRGSHAAVLNIIAMPSQECRQVMAAAPPQLGDAAVDRLIRDAASSSSFEFVRRVDGIDVYHSPRDHSVRAVTVVSGTVESLVRSLAAEGRSNQGFRKRMFQSFYGSFVDGERLQEEDATGGSVCWLGLHHECHAYDMTLLARTFVADPWPTTRHDRQPTHLRVGGQVWQSVNVPRRVGKPRSTFTRLVLASCGFVVRPIELVDSTHAMCTVSFVLQVEPVPNHHDLALWFVQLAHSATLAFATNLQAILPKSLWTHNSYCNLCFTSFRVLFPRRHHCRLCGHAVCAKCAMFVPAAVLAAAHVLDVPHNRTRVRTCTHCAAGNVRGAFAVERCPWTSHKPKTAGNSRHLEIMNKPPTLSLGDHTDASSTVVSPTSVHVKSPSFWDILDGIPILESAKPSRDAPTRLVESYPAAPPRQQPRAPCLFRISPSECTLVYFSRPGAS</sequence>
<evidence type="ECO:0000313" key="6">
    <source>
        <dbReference type="EMBL" id="ETV92399.1"/>
    </source>
</evidence>
<accession>A0A024TEI7</accession>
<dbReference type="GeneID" id="20090338"/>
<keyword evidence="3" id="KW-0862">Zinc</keyword>
<evidence type="ECO:0000256" key="1">
    <source>
        <dbReference type="ARBA" id="ARBA00022723"/>
    </source>
</evidence>
<dbReference type="OrthoDB" id="67542at2759"/>
<dbReference type="InterPro" id="IPR000306">
    <property type="entry name" value="Znf_FYVE"/>
</dbReference>
<keyword evidence="1" id="KW-0479">Metal-binding</keyword>
<name>A0A024TEI7_9STRA</name>
<dbReference type="GO" id="GO:0008270">
    <property type="term" value="F:zinc ion binding"/>
    <property type="evidence" value="ECO:0007669"/>
    <property type="project" value="UniProtKB-KW"/>
</dbReference>
<evidence type="ECO:0000259" key="5">
    <source>
        <dbReference type="PROSITE" id="PS50178"/>
    </source>
</evidence>
<keyword evidence="2 4" id="KW-0863">Zinc-finger</keyword>
<dbReference type="InterPro" id="IPR017907">
    <property type="entry name" value="Znf_RING_CS"/>
</dbReference>
<feature type="domain" description="FYVE-type" evidence="5">
    <location>
        <begin position="278"/>
        <end position="342"/>
    </location>
</feature>
<dbReference type="SUPFAM" id="SSF57903">
    <property type="entry name" value="FYVE/PHD zinc finger"/>
    <property type="match status" value="1"/>
</dbReference>
<gene>
    <name evidence="6" type="ORF">H310_13288</name>
</gene>
<reference evidence="6" key="1">
    <citation type="submission" date="2013-12" db="EMBL/GenBank/DDBJ databases">
        <title>The Genome Sequence of Aphanomyces invadans NJM9701.</title>
        <authorList>
            <consortium name="The Broad Institute Genomics Platform"/>
            <person name="Russ C."/>
            <person name="Tyler B."/>
            <person name="van West P."/>
            <person name="Dieguez-Uribeondo J."/>
            <person name="Young S.K."/>
            <person name="Zeng Q."/>
            <person name="Gargeya S."/>
            <person name="Fitzgerald M."/>
            <person name="Abouelleil A."/>
            <person name="Alvarado L."/>
            <person name="Chapman S.B."/>
            <person name="Gainer-Dewar J."/>
            <person name="Goldberg J."/>
            <person name="Griggs A."/>
            <person name="Gujja S."/>
            <person name="Hansen M."/>
            <person name="Howarth C."/>
            <person name="Imamovic A."/>
            <person name="Ireland A."/>
            <person name="Larimer J."/>
            <person name="McCowan C."/>
            <person name="Murphy C."/>
            <person name="Pearson M."/>
            <person name="Poon T.W."/>
            <person name="Priest M."/>
            <person name="Roberts A."/>
            <person name="Saif S."/>
            <person name="Shea T."/>
            <person name="Sykes S."/>
            <person name="Wortman J."/>
            <person name="Nusbaum C."/>
            <person name="Birren B."/>
        </authorList>
    </citation>
    <scope>NUCLEOTIDE SEQUENCE [LARGE SCALE GENOMIC DNA]</scope>
    <source>
        <strain evidence="6">NJM9701</strain>
    </source>
</reference>
<dbReference type="PROSITE" id="PS50178">
    <property type="entry name" value="ZF_FYVE"/>
    <property type="match status" value="1"/>
</dbReference>
<evidence type="ECO:0000256" key="3">
    <source>
        <dbReference type="ARBA" id="ARBA00022833"/>
    </source>
</evidence>
<dbReference type="PANTHER" id="PTHR43102:SF2">
    <property type="entry name" value="GAF DOMAIN-CONTAINING PROTEIN"/>
    <property type="match status" value="1"/>
</dbReference>
<dbReference type="InterPro" id="IPR013083">
    <property type="entry name" value="Znf_RING/FYVE/PHD"/>
</dbReference>
<dbReference type="PANTHER" id="PTHR43102">
    <property type="entry name" value="SLR1143 PROTEIN"/>
    <property type="match status" value="1"/>
</dbReference>
<evidence type="ECO:0000256" key="2">
    <source>
        <dbReference type="ARBA" id="ARBA00022771"/>
    </source>
</evidence>
<dbReference type="VEuPathDB" id="FungiDB:H310_13288"/>
<dbReference type="STRING" id="157072.A0A024TEI7"/>
<organism evidence="6">
    <name type="scientific">Aphanomyces invadans</name>
    <dbReference type="NCBI Taxonomy" id="157072"/>
    <lineage>
        <taxon>Eukaryota</taxon>
        <taxon>Sar</taxon>
        <taxon>Stramenopiles</taxon>
        <taxon>Oomycota</taxon>
        <taxon>Saprolegniomycetes</taxon>
        <taxon>Saprolegniales</taxon>
        <taxon>Verrucalvaceae</taxon>
        <taxon>Aphanomyces</taxon>
    </lineage>
</organism>